<evidence type="ECO:0000259" key="1">
    <source>
        <dbReference type="SMART" id="SM00507"/>
    </source>
</evidence>
<dbReference type="HOGENOM" id="CLU_1072200_0_0_9"/>
<dbReference type="InterPro" id="IPR003615">
    <property type="entry name" value="HNH_nuc"/>
</dbReference>
<dbReference type="InterPro" id="IPR036280">
    <property type="entry name" value="Multihaem_cyt_sf"/>
</dbReference>
<dbReference type="Proteomes" id="UP000002154">
    <property type="component" value="Chromosome"/>
</dbReference>
<name>A9VQU1_BACMK</name>
<feature type="domain" description="HNH nuclease" evidence="1">
    <location>
        <begin position="181"/>
        <end position="235"/>
    </location>
</feature>
<evidence type="ECO:0000313" key="3">
    <source>
        <dbReference type="Proteomes" id="UP000002154"/>
    </source>
</evidence>
<reference evidence="2 3" key="1">
    <citation type="journal article" date="2008" name="Chem. Biol. Interact.">
        <title>Extending the Bacillus cereus group genomics to putative food-borne pathogens of different toxicity.</title>
        <authorList>
            <person name="Lapidus A."/>
            <person name="Goltsman E."/>
            <person name="Auger S."/>
            <person name="Galleron N."/>
            <person name="Segurens B."/>
            <person name="Dossat C."/>
            <person name="Land M.L."/>
            <person name="Broussolle V."/>
            <person name="Brillard J."/>
            <person name="Guinebretiere M.H."/>
            <person name="Sanchis V."/>
            <person name="Nguen-The C."/>
            <person name="Lereclus D."/>
            <person name="Richardson P."/>
            <person name="Wincker P."/>
            <person name="Weissenbach J."/>
            <person name="Ehrlich S.D."/>
            <person name="Sorokin A."/>
        </authorList>
    </citation>
    <scope>NUCLEOTIDE SEQUENCE [LARGE SCALE GENOMIC DNA]</scope>
    <source>
        <strain evidence="2 3">KBAB4</strain>
    </source>
</reference>
<dbReference type="Gene3D" id="1.10.30.50">
    <property type="match status" value="1"/>
</dbReference>
<sequence>MGGLFIMKKTCTVCGENKLLEEFAKDKAKKDGCRNQCKSCINLRNRKTPIMPKTKQGYKHCAKCREEKQLSEFNIRSVNGEKKLFSYCKECERKYNNNRYDHTCAVCNKKYKSGKKDSSHCKECHDNYMVKTYSILHKLDFNGENNPMYGRQRFGQENPNYNPNKTDEEREKERLVEGYGIWRTRVYERDNYTCQCCGYDKGKILVAHHLDGWEWCKEKRLDVDNGVTLCKRCHKQFHDKYGYGHNTRQQFITYMNESECSV</sequence>
<dbReference type="InterPro" id="IPR002711">
    <property type="entry name" value="HNH"/>
</dbReference>
<dbReference type="EMBL" id="CP000903">
    <property type="protein sequence ID" value="ABY44590.1"/>
    <property type="molecule type" value="Genomic_DNA"/>
</dbReference>
<organism evidence="2 3">
    <name type="scientific">Bacillus mycoides (strain KBAB4)</name>
    <name type="common">Bacillus weihenstephanensis</name>
    <dbReference type="NCBI Taxonomy" id="315730"/>
    <lineage>
        <taxon>Bacteria</taxon>
        <taxon>Bacillati</taxon>
        <taxon>Bacillota</taxon>
        <taxon>Bacilli</taxon>
        <taxon>Bacillales</taxon>
        <taxon>Bacillaceae</taxon>
        <taxon>Bacillus</taxon>
        <taxon>Bacillus cereus group</taxon>
    </lineage>
</organism>
<gene>
    <name evidence="2" type="ordered locus">BcerKBAB4_3417</name>
</gene>
<dbReference type="SMART" id="SM00507">
    <property type="entry name" value="HNHc"/>
    <property type="match status" value="1"/>
</dbReference>
<proteinExistence type="predicted"/>
<accession>A9VQU1</accession>
<dbReference type="KEGG" id="bwe:BcerKBAB4_3417"/>
<dbReference type="AlphaFoldDB" id="A9VQU1"/>
<dbReference type="eggNOG" id="COG3440">
    <property type="taxonomic scope" value="Bacteria"/>
</dbReference>
<dbReference type="Pfam" id="PF01844">
    <property type="entry name" value="HNH"/>
    <property type="match status" value="1"/>
</dbReference>
<evidence type="ECO:0000313" key="2">
    <source>
        <dbReference type="EMBL" id="ABY44590.1"/>
    </source>
</evidence>
<dbReference type="SUPFAM" id="SSF48695">
    <property type="entry name" value="Multiheme cytochromes"/>
    <property type="match status" value="1"/>
</dbReference>
<protein>
    <submittedName>
        <fullName evidence="2">HNH nuclease</fullName>
    </submittedName>
</protein>
<dbReference type="CDD" id="cd00085">
    <property type="entry name" value="HNHc"/>
    <property type="match status" value="1"/>
</dbReference>